<dbReference type="EMBL" id="CAJOBJ010009311">
    <property type="protein sequence ID" value="CAF4134920.1"/>
    <property type="molecule type" value="Genomic_DNA"/>
</dbReference>
<proteinExistence type="predicted"/>
<dbReference type="OrthoDB" id="5969023at2759"/>
<dbReference type="EMBL" id="CAJNOW010001181">
    <property type="protein sequence ID" value="CAF1309042.1"/>
    <property type="molecule type" value="Genomic_DNA"/>
</dbReference>
<evidence type="ECO:0000313" key="1">
    <source>
        <dbReference type="EMBL" id="CAF1309042.1"/>
    </source>
</evidence>
<evidence type="ECO:0000313" key="3">
    <source>
        <dbReference type="Proteomes" id="UP000663834"/>
    </source>
</evidence>
<accession>A0A815E8B4</accession>
<organism evidence="1 3">
    <name type="scientific">Rotaria magnacalcarata</name>
    <dbReference type="NCBI Taxonomy" id="392030"/>
    <lineage>
        <taxon>Eukaryota</taxon>
        <taxon>Metazoa</taxon>
        <taxon>Spiralia</taxon>
        <taxon>Gnathifera</taxon>
        <taxon>Rotifera</taxon>
        <taxon>Eurotatoria</taxon>
        <taxon>Bdelloidea</taxon>
        <taxon>Philodinida</taxon>
        <taxon>Philodinidae</taxon>
        <taxon>Rotaria</taxon>
    </lineage>
</organism>
<dbReference type="AlphaFoldDB" id="A0A815E8B4"/>
<dbReference type="Proteomes" id="UP000663834">
    <property type="component" value="Unassembled WGS sequence"/>
</dbReference>
<reference evidence="1" key="1">
    <citation type="submission" date="2021-02" db="EMBL/GenBank/DDBJ databases">
        <authorList>
            <person name="Nowell W R."/>
        </authorList>
    </citation>
    <scope>NUCLEOTIDE SEQUENCE</scope>
</reference>
<name>A0A815E8B4_9BILA</name>
<dbReference type="Proteomes" id="UP000681720">
    <property type="component" value="Unassembled WGS sequence"/>
</dbReference>
<gene>
    <name evidence="2" type="ORF">GIL414_LOCUS18713</name>
    <name evidence="1" type="ORF">KQP761_LOCUS5158</name>
</gene>
<sequence>MYADRSMNFWSSGHCCNESLLSCDMDSLIETMAIRELRSKRLYQRYILPSDVFCRTNTYKPIPMRQSIPTRFNNFNIDRSLNMRPMLPKPITPVELPRINLTHYQSPLFCQHCCRYDFPSLNLYNRESSFFPLAQHYYRFQTDYERFHQTKNYTARQLTLKRRWKAYGFILIFYFMLKNNLRVAKQKQTYYHRDYRRIRFLELLTAVHRVYLEPNSPIYKALSYVVNHSSQLLNEEQLFHCAETIINNISDFLPHNGILGTNSNDSVLIYLLNCSLEQYPSTYFWSIERHLLSMSYTKMKEKGLPQLDHFTTKFVLISTFIFRCLIKTLLLKPVKYRLIRGQLKRTQWINTRLLSTLILCVARHAVLYNEKTHLPMPFPFEMKNYLMDDEKLEKVFKNINQLIESTAPKLSSWSCEYAERLQRHISKMKMRK</sequence>
<comment type="caution">
    <text evidence="1">The sequence shown here is derived from an EMBL/GenBank/DDBJ whole genome shotgun (WGS) entry which is preliminary data.</text>
</comment>
<evidence type="ECO:0000313" key="2">
    <source>
        <dbReference type="EMBL" id="CAF4134920.1"/>
    </source>
</evidence>
<protein>
    <submittedName>
        <fullName evidence="1">Uncharacterized protein</fullName>
    </submittedName>
</protein>